<dbReference type="EMBL" id="CAJPWZ010001025">
    <property type="protein sequence ID" value="CAG2205590.1"/>
    <property type="molecule type" value="Genomic_DNA"/>
</dbReference>
<dbReference type="InterPro" id="IPR000477">
    <property type="entry name" value="RT_dom"/>
</dbReference>
<evidence type="ECO:0000256" key="6">
    <source>
        <dbReference type="ARBA" id="ARBA00023054"/>
    </source>
</evidence>
<keyword evidence="10" id="KW-0325">Glycoprotein</keyword>
<name>A0A8S3RFM6_MYTED</name>
<keyword evidence="5 14" id="KW-1133">Transmembrane helix</keyword>
<dbReference type="Proteomes" id="UP000683360">
    <property type="component" value="Unassembled WGS sequence"/>
</dbReference>
<feature type="coiled-coil region" evidence="13">
    <location>
        <begin position="639"/>
        <end position="676"/>
    </location>
</feature>
<dbReference type="Pfam" id="PF00078">
    <property type="entry name" value="RVT_1"/>
    <property type="match status" value="1"/>
</dbReference>
<evidence type="ECO:0000256" key="13">
    <source>
        <dbReference type="SAM" id="Coils"/>
    </source>
</evidence>
<keyword evidence="3" id="KW-1003">Cell membrane</keyword>
<keyword evidence="4 14" id="KW-0812">Transmembrane</keyword>
<keyword evidence="8 14" id="KW-0472">Membrane</keyword>
<evidence type="ECO:0000256" key="12">
    <source>
        <dbReference type="ARBA" id="ARBA00023303"/>
    </source>
</evidence>
<dbReference type="SMART" id="SM00079">
    <property type="entry name" value="PBPe"/>
    <property type="match status" value="1"/>
</dbReference>
<sequence length="918" mass="106858">MFGTEIDNICIKLTGAGLIMVLVDCVIIDEAEICGVLPPTAVIDCSLNCRADILWQPMKDWTSFNIVRTGSRLYNEGAVAVYMIRNLSNTNKPPDWIQPLSGIGQIISAEVQSQNHSDYCSSRFDISDLTKYFSNLESRRLNSYGTSYSKMLMEILKELKWINAVLVYEDDSEFEVSGLTEQLQIDGIFLSMYKIDTGFSNEDIYDLLYHVYDISASELFIIVVGGGKMLKRLMSEANTFDDKRIRETAMHYNSRWLLFHIDNQPLNDVSLLSNLNNVAIVNLPHNTMALDIPENLTLQYVLENIFTNDILTEEDMKTCCLNETSIIQLHNKMREVILQYRPFEYLDNGTWNGLCIDFLIEMSRNLNFTYKLRKGYDGEWGRILNGSWTGLVGELQRRDTDMTFAPLSVMANRERVMDFTLGFFFDQTVIMLKKPDETKWLRLIEPLRWEVIILTGSLIPIISVVLFFAEKFNPFYTPHTKIDSLYNFSWYLYGCVFLQATYCGNLIAYLTVTKEELPFDTLRELAKQDEYEWGVLGGTYWVTWFEQATVPYLQAVWNGIIATNQTDPRVLSTIPKVHMQKLREDNYAYIAEKSYFEIEASFDCDLKRVKEEFLPLQYAIDWWEIGKKKMKELTIRFSKQLVARKRKELSETYMQLENEENKIQLDQVTIDNLSETKIKLENKGKMGTIIRSRQESILEYMDLNGISGILISFDQKKAFDRVEHEFMIQVLRAMNFQSNFIRWIEIIYTNISSKVSIKGALSDKIEIERYIRQGRPISMSIYAVIIEALACKVRRNNNIQGVQIPNHNTNVKLFQHADDCFIISTNLTDYEKLIEEFKQFGLVSGSKINENKTEILKIGNPNTNNLWQYKKTTQRRSESPCNMVWDAVEINWKKKYYGLIQQIDKWKKKEDSDINIKF</sequence>
<keyword evidence="2" id="KW-0813">Transport</keyword>
<comment type="subcellular location">
    <subcellularLocation>
        <location evidence="1">Cell membrane</location>
        <topology evidence="1">Multi-pass membrane protein</topology>
    </subcellularLocation>
</comment>
<dbReference type="PANTHER" id="PTHR42643">
    <property type="entry name" value="IONOTROPIC RECEPTOR 20A-RELATED"/>
    <property type="match status" value="1"/>
</dbReference>
<dbReference type="InterPro" id="IPR043502">
    <property type="entry name" value="DNA/RNA_pol_sf"/>
</dbReference>
<dbReference type="PROSITE" id="PS50878">
    <property type="entry name" value="RT_POL"/>
    <property type="match status" value="1"/>
</dbReference>
<reference evidence="16" key="1">
    <citation type="submission" date="2021-03" db="EMBL/GenBank/DDBJ databases">
        <authorList>
            <person name="Bekaert M."/>
        </authorList>
    </citation>
    <scope>NUCLEOTIDE SEQUENCE</scope>
</reference>
<dbReference type="SUPFAM" id="SSF56672">
    <property type="entry name" value="DNA/RNA polymerases"/>
    <property type="match status" value="1"/>
</dbReference>
<evidence type="ECO:0000256" key="7">
    <source>
        <dbReference type="ARBA" id="ARBA00023065"/>
    </source>
</evidence>
<evidence type="ECO:0000256" key="10">
    <source>
        <dbReference type="ARBA" id="ARBA00023180"/>
    </source>
</evidence>
<keyword evidence="6 13" id="KW-0175">Coiled coil</keyword>
<keyword evidence="7" id="KW-0406">Ion transport</keyword>
<accession>A0A8S3RFM6</accession>
<evidence type="ECO:0000259" key="15">
    <source>
        <dbReference type="PROSITE" id="PS50878"/>
    </source>
</evidence>
<gene>
    <name evidence="16" type="ORF">MEDL_19973</name>
</gene>
<evidence type="ECO:0000256" key="14">
    <source>
        <dbReference type="SAM" id="Phobius"/>
    </source>
</evidence>
<dbReference type="PANTHER" id="PTHR42643:SF24">
    <property type="entry name" value="IONOTROPIC RECEPTOR 60A"/>
    <property type="match status" value="1"/>
</dbReference>
<dbReference type="SMART" id="SM00918">
    <property type="entry name" value="Lig_chan-Glu_bd"/>
    <property type="match status" value="1"/>
</dbReference>
<evidence type="ECO:0000313" key="16">
    <source>
        <dbReference type="EMBL" id="CAG2205590.1"/>
    </source>
</evidence>
<evidence type="ECO:0000256" key="11">
    <source>
        <dbReference type="ARBA" id="ARBA00023286"/>
    </source>
</evidence>
<comment type="caution">
    <text evidence="16">The sequence shown here is derived from an EMBL/GenBank/DDBJ whole genome shotgun (WGS) entry which is preliminary data.</text>
</comment>
<evidence type="ECO:0000256" key="9">
    <source>
        <dbReference type="ARBA" id="ARBA00023170"/>
    </source>
</evidence>
<dbReference type="GO" id="GO:0043226">
    <property type="term" value="C:organelle"/>
    <property type="evidence" value="ECO:0007669"/>
    <property type="project" value="UniProtKB-ARBA"/>
</dbReference>
<evidence type="ECO:0000313" key="17">
    <source>
        <dbReference type="Proteomes" id="UP000683360"/>
    </source>
</evidence>
<keyword evidence="17" id="KW-1185">Reference proteome</keyword>
<dbReference type="GO" id="GO:0005886">
    <property type="term" value="C:plasma membrane"/>
    <property type="evidence" value="ECO:0007669"/>
    <property type="project" value="UniProtKB-SubCell"/>
</dbReference>
<dbReference type="InterPro" id="IPR001320">
    <property type="entry name" value="Iontro_rcpt_C"/>
</dbReference>
<dbReference type="InterPro" id="IPR019594">
    <property type="entry name" value="Glu/Gly-bd"/>
</dbReference>
<dbReference type="InterPro" id="IPR052192">
    <property type="entry name" value="Insect_Ionotropic_Sensory_Rcpt"/>
</dbReference>
<keyword evidence="12" id="KW-0407">Ion channel</keyword>
<dbReference type="GO" id="GO:0050906">
    <property type="term" value="P:detection of stimulus involved in sensory perception"/>
    <property type="evidence" value="ECO:0007669"/>
    <property type="project" value="UniProtKB-ARBA"/>
</dbReference>
<dbReference type="OrthoDB" id="6133748at2759"/>
<evidence type="ECO:0000256" key="4">
    <source>
        <dbReference type="ARBA" id="ARBA00022692"/>
    </source>
</evidence>
<dbReference type="GO" id="GO:0015276">
    <property type="term" value="F:ligand-gated monoatomic ion channel activity"/>
    <property type="evidence" value="ECO:0007669"/>
    <property type="project" value="InterPro"/>
</dbReference>
<proteinExistence type="predicted"/>
<evidence type="ECO:0000256" key="1">
    <source>
        <dbReference type="ARBA" id="ARBA00004651"/>
    </source>
</evidence>
<feature type="domain" description="Reverse transcriptase" evidence="15">
    <location>
        <begin position="607"/>
        <end position="890"/>
    </location>
</feature>
<dbReference type="Gene3D" id="3.40.190.10">
    <property type="entry name" value="Periplasmic binding protein-like II"/>
    <property type="match status" value="2"/>
</dbReference>
<protein>
    <submittedName>
        <fullName evidence="16">GRIK4</fullName>
    </submittedName>
</protein>
<keyword evidence="11" id="KW-1071">Ligand-gated ion channel</keyword>
<dbReference type="FunFam" id="3.40.190.10:FF:000078">
    <property type="entry name" value="glutamate receptor ionotropic, NMDA 3B"/>
    <property type="match status" value="1"/>
</dbReference>
<evidence type="ECO:0000256" key="2">
    <source>
        <dbReference type="ARBA" id="ARBA00022448"/>
    </source>
</evidence>
<evidence type="ECO:0000256" key="5">
    <source>
        <dbReference type="ARBA" id="ARBA00022989"/>
    </source>
</evidence>
<evidence type="ECO:0000256" key="3">
    <source>
        <dbReference type="ARBA" id="ARBA00022475"/>
    </source>
</evidence>
<keyword evidence="9" id="KW-0675">Receptor</keyword>
<feature type="transmembrane region" description="Helical" evidence="14">
    <location>
        <begin position="490"/>
        <end position="512"/>
    </location>
</feature>
<feature type="transmembrane region" description="Helical" evidence="14">
    <location>
        <begin position="451"/>
        <end position="469"/>
    </location>
</feature>
<evidence type="ECO:0000256" key="8">
    <source>
        <dbReference type="ARBA" id="ARBA00023136"/>
    </source>
</evidence>
<dbReference type="SUPFAM" id="SSF53850">
    <property type="entry name" value="Periplasmic binding protein-like II"/>
    <property type="match status" value="1"/>
</dbReference>
<dbReference type="AlphaFoldDB" id="A0A8S3RFM6"/>
<organism evidence="16 17">
    <name type="scientific">Mytilus edulis</name>
    <name type="common">Blue mussel</name>
    <dbReference type="NCBI Taxonomy" id="6550"/>
    <lineage>
        <taxon>Eukaryota</taxon>
        <taxon>Metazoa</taxon>
        <taxon>Spiralia</taxon>
        <taxon>Lophotrochozoa</taxon>
        <taxon>Mollusca</taxon>
        <taxon>Bivalvia</taxon>
        <taxon>Autobranchia</taxon>
        <taxon>Pteriomorphia</taxon>
        <taxon>Mytilida</taxon>
        <taxon>Mytiloidea</taxon>
        <taxon>Mytilidae</taxon>
        <taxon>Mytilinae</taxon>
        <taxon>Mytilus</taxon>
    </lineage>
</organism>
<dbReference type="Pfam" id="PF10613">
    <property type="entry name" value="Lig_chan-Glu_bd"/>
    <property type="match status" value="1"/>
</dbReference>